<keyword evidence="2" id="KW-0732">Signal</keyword>
<sequence length="276" mass="28056">MNVSHGKTKVALAVLAMAASVGVQAGSISGVSVVGPCTPYLPTGVGTNIGAVACTQANIEAALGVTGSGLGNVELNKFGAPPATTLSGTVDGHSVVLSSLVASDWTPTLRSRYVTDAFASASMSLTVTQLAAAVTAMADPLLYGRLSDPNVSYVQGSSGAIYVGLDGYIDTTPVLLSLVAAVNAIIPGTINDINPADVPAHSQASEVVKAQLDGGAWQYLYGFKAISSGYQTPITGTSPFNDYTGVYQLQIIPEPASLALLGIGLVGLFLGRRRRV</sequence>
<dbReference type="AlphaFoldDB" id="A0A080LSQ8"/>
<feature type="transmembrane region" description="Helical" evidence="1">
    <location>
        <begin position="255"/>
        <end position="271"/>
    </location>
</feature>
<evidence type="ECO:0000256" key="2">
    <source>
        <dbReference type="SAM" id="SignalP"/>
    </source>
</evidence>
<gene>
    <name evidence="4" type="ORF">AW09_003432</name>
</gene>
<dbReference type="NCBIfam" id="TIGR02595">
    <property type="entry name" value="PEP_CTERM"/>
    <property type="match status" value="1"/>
</dbReference>
<proteinExistence type="predicted"/>
<dbReference type="InterPro" id="IPR013424">
    <property type="entry name" value="Ice-binding_C"/>
</dbReference>
<evidence type="ECO:0000256" key="1">
    <source>
        <dbReference type="SAM" id="Phobius"/>
    </source>
</evidence>
<name>A0A080LSQ8_9PROT</name>
<protein>
    <submittedName>
        <fullName evidence="4">PEP-CTERM motif protein</fullName>
    </submittedName>
</protein>
<keyword evidence="1" id="KW-1133">Transmembrane helix</keyword>
<dbReference type="NCBIfam" id="NF038130">
    <property type="entry name" value="PEP_NF038130"/>
    <property type="match status" value="1"/>
</dbReference>
<dbReference type="Pfam" id="PF07589">
    <property type="entry name" value="PEP-CTERM"/>
    <property type="match status" value="1"/>
</dbReference>
<evidence type="ECO:0000259" key="3">
    <source>
        <dbReference type="Pfam" id="PF07589"/>
    </source>
</evidence>
<keyword evidence="1" id="KW-0812">Transmembrane</keyword>
<feature type="domain" description="Ice-binding protein C-terminal" evidence="3">
    <location>
        <begin position="252"/>
        <end position="274"/>
    </location>
</feature>
<comment type="caution">
    <text evidence="4">The sequence shown here is derived from an EMBL/GenBank/DDBJ whole genome shotgun (WGS) entry which is preliminary data.</text>
</comment>
<evidence type="ECO:0000313" key="4">
    <source>
        <dbReference type="EMBL" id="KFB71428.1"/>
    </source>
</evidence>
<evidence type="ECO:0000313" key="5">
    <source>
        <dbReference type="Proteomes" id="UP000020077"/>
    </source>
</evidence>
<feature type="chain" id="PRO_5001750829" evidence="2">
    <location>
        <begin position="26"/>
        <end position="276"/>
    </location>
</feature>
<dbReference type="EMBL" id="JDVG02000544">
    <property type="protein sequence ID" value="KFB71428.1"/>
    <property type="molecule type" value="Genomic_DNA"/>
</dbReference>
<feature type="signal peptide" evidence="2">
    <location>
        <begin position="1"/>
        <end position="25"/>
    </location>
</feature>
<accession>A0A080LSQ8</accession>
<reference evidence="4 5" key="1">
    <citation type="submission" date="2014-02" db="EMBL/GenBank/DDBJ databases">
        <title>Expanding our view of genomic diversity in Candidatus Accumulibacter clades.</title>
        <authorList>
            <person name="Skennerton C.T."/>
            <person name="Barr J.J."/>
            <person name="Slater F.R."/>
            <person name="Bond P.L."/>
            <person name="Tyson G.W."/>
        </authorList>
    </citation>
    <scope>NUCLEOTIDE SEQUENCE [LARGE SCALE GENOMIC DNA]</scope>
    <source>
        <strain evidence="5">BA-91</strain>
    </source>
</reference>
<dbReference type="Proteomes" id="UP000020077">
    <property type="component" value="Unassembled WGS sequence"/>
</dbReference>
<keyword evidence="1" id="KW-0472">Membrane</keyword>
<organism evidence="4 5">
    <name type="scientific">Candidatus Accumulibacter phosphatis</name>
    <dbReference type="NCBI Taxonomy" id="327160"/>
    <lineage>
        <taxon>Bacteria</taxon>
        <taxon>Pseudomonadati</taxon>
        <taxon>Pseudomonadota</taxon>
        <taxon>Betaproteobacteria</taxon>
        <taxon>Candidatus Accumulibacter</taxon>
    </lineage>
</organism>